<dbReference type="InterPro" id="IPR002645">
    <property type="entry name" value="STAS_dom"/>
</dbReference>
<dbReference type="Proteomes" id="UP000482960">
    <property type="component" value="Unassembled WGS sequence"/>
</dbReference>
<evidence type="ECO:0000313" key="6">
    <source>
        <dbReference type="EMBL" id="GFJ90093.1"/>
    </source>
</evidence>
<dbReference type="FunFam" id="3.30.750.24:FF:000001">
    <property type="entry name" value="Anti-sigma factor antagonist"/>
    <property type="match status" value="1"/>
</dbReference>
<comment type="similarity">
    <text evidence="1 4">Belongs to the anti-sigma-factor antagonist family.</text>
</comment>
<dbReference type="Pfam" id="PF01740">
    <property type="entry name" value="STAS"/>
    <property type="match status" value="1"/>
</dbReference>
<keyword evidence="2" id="KW-0597">Phosphoprotein</keyword>
<comment type="caution">
    <text evidence="6">The sequence shown here is derived from an EMBL/GenBank/DDBJ whole genome shotgun (WGS) entry which is preliminary data.</text>
</comment>
<dbReference type="EMBL" id="BLPG01000001">
    <property type="protein sequence ID" value="GFJ90093.1"/>
    <property type="molecule type" value="Genomic_DNA"/>
</dbReference>
<protein>
    <recommendedName>
        <fullName evidence="4">Anti-sigma factor antagonist</fullName>
    </recommendedName>
</protein>
<evidence type="ECO:0000256" key="1">
    <source>
        <dbReference type="ARBA" id="ARBA00009013"/>
    </source>
</evidence>
<dbReference type="GO" id="GO:0043856">
    <property type="term" value="F:anti-sigma factor antagonist activity"/>
    <property type="evidence" value="ECO:0007669"/>
    <property type="project" value="InterPro"/>
</dbReference>
<comment type="function">
    <text evidence="3">Positive regulator of sigma-B activity. Non-phosphorylated RsbV binds to RsbW, preventing its association with sigma-B. When phosphorylated, releases RsbW, which is then free to complex with and inactivate sigma-B.</text>
</comment>
<evidence type="ECO:0000313" key="7">
    <source>
        <dbReference type="Proteomes" id="UP000482960"/>
    </source>
</evidence>
<dbReference type="PROSITE" id="PS50801">
    <property type="entry name" value="STAS"/>
    <property type="match status" value="1"/>
</dbReference>
<dbReference type="RefSeq" id="WP_173077514.1">
    <property type="nucleotide sequence ID" value="NZ_BAABJB010000009.1"/>
</dbReference>
<dbReference type="PANTHER" id="PTHR33495">
    <property type="entry name" value="ANTI-SIGMA FACTOR ANTAGONIST TM_1081-RELATED-RELATED"/>
    <property type="match status" value="1"/>
</dbReference>
<dbReference type="NCBIfam" id="TIGR00377">
    <property type="entry name" value="ant_ant_sig"/>
    <property type="match status" value="1"/>
</dbReference>
<sequence length="116" mass="12564">MELSLATRTVADHTVLEVGGEVDVYTAPRLRERLVELIDGGARRVVVDLNRVDFLDSTGLGVLVGAQKRLRPVGGTLMLVCTKEPLLKIFRITALDQWFPLHPSVEAATDASGPTA</sequence>
<dbReference type="PANTHER" id="PTHR33495:SF2">
    <property type="entry name" value="ANTI-SIGMA FACTOR ANTAGONIST TM_1081-RELATED"/>
    <property type="match status" value="1"/>
</dbReference>
<evidence type="ECO:0000256" key="4">
    <source>
        <dbReference type="RuleBase" id="RU003749"/>
    </source>
</evidence>
<reference evidence="6 7" key="1">
    <citation type="submission" date="2020-03" db="EMBL/GenBank/DDBJ databases">
        <title>Whole genome shotgun sequence of Phytohabitans rumicis NBRC 108638.</title>
        <authorList>
            <person name="Komaki H."/>
            <person name="Tamura T."/>
        </authorList>
    </citation>
    <scope>NUCLEOTIDE SEQUENCE [LARGE SCALE GENOMIC DNA]</scope>
    <source>
        <strain evidence="6 7">NBRC 108638</strain>
    </source>
</reference>
<evidence type="ECO:0000256" key="3">
    <source>
        <dbReference type="ARBA" id="ARBA00024670"/>
    </source>
</evidence>
<dbReference type="SUPFAM" id="SSF52091">
    <property type="entry name" value="SpoIIaa-like"/>
    <property type="match status" value="1"/>
</dbReference>
<organism evidence="6 7">
    <name type="scientific">Phytohabitans rumicis</name>
    <dbReference type="NCBI Taxonomy" id="1076125"/>
    <lineage>
        <taxon>Bacteria</taxon>
        <taxon>Bacillati</taxon>
        <taxon>Actinomycetota</taxon>
        <taxon>Actinomycetes</taxon>
        <taxon>Micromonosporales</taxon>
        <taxon>Micromonosporaceae</taxon>
    </lineage>
</organism>
<reference evidence="6 7" key="2">
    <citation type="submission" date="2020-03" db="EMBL/GenBank/DDBJ databases">
        <authorList>
            <person name="Ichikawa N."/>
            <person name="Kimura A."/>
            <person name="Kitahashi Y."/>
            <person name="Uohara A."/>
        </authorList>
    </citation>
    <scope>NUCLEOTIDE SEQUENCE [LARGE SCALE GENOMIC DNA]</scope>
    <source>
        <strain evidence="6 7">NBRC 108638</strain>
    </source>
</reference>
<name>A0A6V8KYA6_9ACTN</name>
<feature type="domain" description="STAS" evidence="5">
    <location>
        <begin position="3"/>
        <end position="112"/>
    </location>
</feature>
<keyword evidence="7" id="KW-1185">Reference proteome</keyword>
<evidence type="ECO:0000259" key="5">
    <source>
        <dbReference type="PROSITE" id="PS50801"/>
    </source>
</evidence>
<dbReference type="InterPro" id="IPR003658">
    <property type="entry name" value="Anti-sigma_ant"/>
</dbReference>
<dbReference type="AlphaFoldDB" id="A0A6V8KYA6"/>
<accession>A0A6V8KYA6</accession>
<proteinExistence type="inferred from homology"/>
<dbReference type="CDD" id="cd07043">
    <property type="entry name" value="STAS_anti-anti-sigma_factors"/>
    <property type="match status" value="1"/>
</dbReference>
<dbReference type="InterPro" id="IPR036513">
    <property type="entry name" value="STAS_dom_sf"/>
</dbReference>
<dbReference type="Gene3D" id="3.30.750.24">
    <property type="entry name" value="STAS domain"/>
    <property type="match status" value="1"/>
</dbReference>
<gene>
    <name evidence="6" type="primary">rsbV</name>
    <name evidence="6" type="ORF">Prum_037350</name>
</gene>
<evidence type="ECO:0000256" key="2">
    <source>
        <dbReference type="ARBA" id="ARBA00022553"/>
    </source>
</evidence>